<accession>A0A4R0YP60</accession>
<dbReference type="SUPFAM" id="SSF52317">
    <property type="entry name" value="Class I glutamine amidotransferase-like"/>
    <property type="match status" value="1"/>
</dbReference>
<name>A0A4R0YP60_9GAMM</name>
<dbReference type="Proteomes" id="UP000291822">
    <property type="component" value="Unassembled WGS sequence"/>
</dbReference>
<dbReference type="InterPro" id="IPR018060">
    <property type="entry name" value="HTH_AraC"/>
</dbReference>
<dbReference type="SUPFAM" id="SSF46689">
    <property type="entry name" value="Homeodomain-like"/>
    <property type="match status" value="1"/>
</dbReference>
<keyword evidence="2" id="KW-0804">Transcription</keyword>
<proteinExistence type="predicted"/>
<evidence type="ECO:0000256" key="1">
    <source>
        <dbReference type="ARBA" id="ARBA00023015"/>
    </source>
</evidence>
<dbReference type="InterPro" id="IPR029062">
    <property type="entry name" value="Class_I_gatase-like"/>
</dbReference>
<dbReference type="Gene3D" id="3.40.50.880">
    <property type="match status" value="1"/>
</dbReference>
<dbReference type="GO" id="GO:0003700">
    <property type="term" value="F:DNA-binding transcription factor activity"/>
    <property type="evidence" value="ECO:0007669"/>
    <property type="project" value="InterPro"/>
</dbReference>
<gene>
    <name evidence="4" type="ORF">EZM97_11870</name>
</gene>
<organism evidence="4 5">
    <name type="scientific">Dyella soli</name>
    <dbReference type="NCBI Taxonomy" id="522319"/>
    <lineage>
        <taxon>Bacteria</taxon>
        <taxon>Pseudomonadati</taxon>
        <taxon>Pseudomonadota</taxon>
        <taxon>Gammaproteobacteria</taxon>
        <taxon>Lysobacterales</taxon>
        <taxon>Rhodanobacteraceae</taxon>
        <taxon>Dyella</taxon>
    </lineage>
</organism>
<dbReference type="Pfam" id="PF12833">
    <property type="entry name" value="HTH_18"/>
    <property type="match status" value="1"/>
</dbReference>
<dbReference type="PANTHER" id="PTHR43130">
    <property type="entry name" value="ARAC-FAMILY TRANSCRIPTIONAL REGULATOR"/>
    <property type="match status" value="1"/>
</dbReference>
<sequence>MTKTQENLPTATGPADSPRVVVFLAYPEMGLLDVAGPQTVFTSASQFLHECGSPGYVSLTVSLDGGMVMTRESTGINTRPAREVDDLHIDTIFVPGARNMLPALEDEALVSWLRIAGRRARRVASVCTGAFLLAEADLLCGRRATTHWKFGDSLSHRYPDVAVETNAIYVHDGPVWSSAGVSAGIDLSLALVQEDHGHALTMRVAHHLVLYMHRPGGQAQFSELLRTQTSDAGVFAPLHAWIEKHLGDYRLNVDILAEHAHMSPRNFARSYKEKTGQTPARALELFRLEAARRLLEQTQTSTAEIARKCGFGAEDRMRVAFKRHLKVSPSDYRKHFFSR</sequence>
<keyword evidence="1" id="KW-0805">Transcription regulation</keyword>
<dbReference type="EMBL" id="SJTG01000002">
    <property type="protein sequence ID" value="TCI09655.1"/>
    <property type="molecule type" value="Genomic_DNA"/>
</dbReference>
<feature type="domain" description="HTH araC/xylS-type" evidence="3">
    <location>
        <begin position="236"/>
        <end position="335"/>
    </location>
</feature>
<evidence type="ECO:0000313" key="5">
    <source>
        <dbReference type="Proteomes" id="UP000291822"/>
    </source>
</evidence>
<dbReference type="SMART" id="SM00342">
    <property type="entry name" value="HTH_ARAC"/>
    <property type="match status" value="1"/>
</dbReference>
<dbReference type="GO" id="GO:0043565">
    <property type="term" value="F:sequence-specific DNA binding"/>
    <property type="evidence" value="ECO:0007669"/>
    <property type="project" value="InterPro"/>
</dbReference>
<protein>
    <submittedName>
        <fullName evidence="4">GlxA family transcriptional regulator</fullName>
    </submittedName>
</protein>
<dbReference type="Gene3D" id="1.10.10.60">
    <property type="entry name" value="Homeodomain-like"/>
    <property type="match status" value="1"/>
</dbReference>
<comment type="caution">
    <text evidence="4">The sequence shown here is derived from an EMBL/GenBank/DDBJ whole genome shotgun (WGS) entry which is preliminary data.</text>
</comment>
<dbReference type="PROSITE" id="PS01124">
    <property type="entry name" value="HTH_ARAC_FAMILY_2"/>
    <property type="match status" value="1"/>
</dbReference>
<dbReference type="AlphaFoldDB" id="A0A4R0YP60"/>
<evidence type="ECO:0000313" key="4">
    <source>
        <dbReference type="EMBL" id="TCI09655.1"/>
    </source>
</evidence>
<evidence type="ECO:0000256" key="2">
    <source>
        <dbReference type="ARBA" id="ARBA00023163"/>
    </source>
</evidence>
<dbReference type="InterPro" id="IPR002818">
    <property type="entry name" value="DJ-1/PfpI"/>
</dbReference>
<dbReference type="InterPro" id="IPR009057">
    <property type="entry name" value="Homeodomain-like_sf"/>
</dbReference>
<dbReference type="Pfam" id="PF01965">
    <property type="entry name" value="DJ-1_PfpI"/>
    <property type="match status" value="1"/>
</dbReference>
<dbReference type="PANTHER" id="PTHR43130:SF3">
    <property type="entry name" value="HTH-TYPE TRANSCRIPTIONAL REGULATOR RV1931C"/>
    <property type="match status" value="1"/>
</dbReference>
<evidence type="ECO:0000259" key="3">
    <source>
        <dbReference type="PROSITE" id="PS01124"/>
    </source>
</evidence>
<dbReference type="RefSeq" id="WP_131406902.1">
    <property type="nucleotide sequence ID" value="NZ_SJTG01000002.1"/>
</dbReference>
<reference evidence="4 5" key="1">
    <citation type="submission" date="2019-02" db="EMBL/GenBank/DDBJ databases">
        <title>Dyella amyloliquefaciens sp. nov., isolated from forest soil.</title>
        <authorList>
            <person name="Gao Z.-H."/>
            <person name="Qiu L.-H."/>
        </authorList>
    </citation>
    <scope>NUCLEOTIDE SEQUENCE [LARGE SCALE GENOMIC DNA]</scope>
    <source>
        <strain evidence="4 5">KACC 12747</strain>
    </source>
</reference>
<keyword evidence="5" id="KW-1185">Reference proteome</keyword>
<dbReference type="CDD" id="cd03137">
    <property type="entry name" value="GATase1_AraC_1"/>
    <property type="match status" value="1"/>
</dbReference>
<dbReference type="InterPro" id="IPR052158">
    <property type="entry name" value="INH-QAR"/>
</dbReference>